<evidence type="ECO:0000313" key="2">
    <source>
        <dbReference type="EMBL" id="AXG11161.1"/>
    </source>
</evidence>
<sequence>MLDAVDSPIMPQMHVSTRRDLLVCRKCDAEFPEGRATKDGWTYECPECGEASGLGEGLRRA</sequence>
<keyword evidence="4" id="KW-1185">Reference proteome</keyword>
<dbReference type="EMBL" id="CP031148">
    <property type="protein sequence ID" value="AXG11161.1"/>
    <property type="molecule type" value="Genomic_DNA"/>
</dbReference>
<reference evidence="2 3" key="1">
    <citation type="submission" date="2018-07" db="EMBL/GenBank/DDBJ databases">
        <title>Genome sequences of Haloplanus sp. CBA1112.</title>
        <authorList>
            <person name="Kim Y.B."/>
            <person name="Roh S.W."/>
        </authorList>
    </citation>
    <scope>NUCLEOTIDE SEQUENCE [LARGE SCALE GENOMIC DNA]</scope>
    <source>
        <strain evidence="2 3">CBA1112</strain>
    </source>
</reference>
<accession>A0A345EG39</accession>
<dbReference type="EMBL" id="CP031150">
    <property type="protein sequence ID" value="AXG07743.1"/>
    <property type="molecule type" value="Genomic_DNA"/>
</dbReference>
<dbReference type="NCBIfam" id="NF041915">
    <property type="entry name" value="HVO_2901"/>
    <property type="match status" value="1"/>
</dbReference>
<reference evidence="1 4" key="2">
    <citation type="submission" date="2018-07" db="EMBL/GenBank/DDBJ databases">
        <title>Genome sequences of Haloplanus sp. CBA1113.</title>
        <authorList>
            <person name="Kim Y.B."/>
            <person name="Roh S.W."/>
        </authorList>
    </citation>
    <scope>NUCLEOTIDE SEQUENCE [LARGE SCALE GENOMIC DNA]</scope>
    <source>
        <strain evidence="1 4">CBA1113</strain>
    </source>
</reference>
<evidence type="ECO:0000313" key="4">
    <source>
        <dbReference type="Proteomes" id="UP000253273"/>
    </source>
</evidence>
<dbReference type="InterPro" id="IPR049703">
    <property type="entry name" value="HVO_2901-like"/>
</dbReference>
<name>A0A345EG39_9EURY</name>
<evidence type="ECO:0000313" key="1">
    <source>
        <dbReference type="EMBL" id="AXG07743.1"/>
    </source>
</evidence>
<dbReference type="KEGG" id="haq:DU484_15615"/>
<protein>
    <recommendedName>
        <fullName evidence="5">Small CPxCG-related zinc finger protein</fullName>
    </recommendedName>
</protein>
<dbReference type="KEGG" id="haj:DU500_15635"/>
<evidence type="ECO:0008006" key="5">
    <source>
        <dbReference type="Google" id="ProtNLM"/>
    </source>
</evidence>
<dbReference type="OrthoDB" id="334705at2157"/>
<dbReference type="Proteomes" id="UP000252985">
    <property type="component" value="Chromosome"/>
</dbReference>
<evidence type="ECO:0000313" key="3">
    <source>
        <dbReference type="Proteomes" id="UP000252985"/>
    </source>
</evidence>
<proteinExistence type="predicted"/>
<organism evidence="2 3">
    <name type="scientific">Haloplanus rubicundus</name>
    <dbReference type="NCBI Taxonomy" id="1547898"/>
    <lineage>
        <taxon>Archaea</taxon>
        <taxon>Methanobacteriati</taxon>
        <taxon>Methanobacteriota</taxon>
        <taxon>Stenosarchaea group</taxon>
        <taxon>Halobacteria</taxon>
        <taxon>Halobacteriales</taxon>
        <taxon>Haloferacaceae</taxon>
        <taxon>Haloplanus</taxon>
    </lineage>
</organism>
<accession>A0A345E6C1</accession>
<dbReference type="Proteomes" id="UP000253273">
    <property type="component" value="Chromosome"/>
</dbReference>
<dbReference type="AlphaFoldDB" id="A0A345EG39"/>
<gene>
    <name evidence="2" type="ORF">DU484_15615</name>
    <name evidence="1" type="ORF">DU500_15635</name>
</gene>